<dbReference type="PANTHER" id="PTHR44858:SF1">
    <property type="entry name" value="UDP-N-ACETYLGLUCOSAMINE--PEPTIDE N-ACETYLGLUCOSAMINYLTRANSFERASE SPINDLY-RELATED"/>
    <property type="match status" value="1"/>
</dbReference>
<dbReference type="RefSeq" id="WP_317572659.1">
    <property type="nucleotide sequence ID" value="NZ_NPEF02000010.1"/>
</dbReference>
<gene>
    <name evidence="4" type="ORF">CH379_009000</name>
</gene>
<evidence type="ECO:0000256" key="2">
    <source>
        <dbReference type="ARBA" id="ARBA00022803"/>
    </source>
</evidence>
<dbReference type="PANTHER" id="PTHR44858">
    <property type="entry name" value="TETRATRICOPEPTIDE REPEAT PROTEIN 6"/>
    <property type="match status" value="1"/>
</dbReference>
<dbReference type="PROSITE" id="PS50293">
    <property type="entry name" value="TPR_REGION"/>
    <property type="match status" value="1"/>
</dbReference>
<dbReference type="PROSITE" id="PS50005">
    <property type="entry name" value="TPR"/>
    <property type="match status" value="2"/>
</dbReference>
<keyword evidence="1" id="KW-0677">Repeat</keyword>
<dbReference type="Pfam" id="PF00515">
    <property type="entry name" value="TPR_1"/>
    <property type="match status" value="1"/>
</dbReference>
<dbReference type="AlphaFoldDB" id="A0AAE4TYX2"/>
<proteinExistence type="predicted"/>
<organism evidence="4 5">
    <name type="scientific">Leptospira ellisii</name>
    <dbReference type="NCBI Taxonomy" id="2023197"/>
    <lineage>
        <taxon>Bacteria</taxon>
        <taxon>Pseudomonadati</taxon>
        <taxon>Spirochaetota</taxon>
        <taxon>Spirochaetia</taxon>
        <taxon>Leptospirales</taxon>
        <taxon>Leptospiraceae</taxon>
        <taxon>Leptospira</taxon>
    </lineage>
</organism>
<name>A0AAE4TYX2_9LEPT</name>
<feature type="repeat" description="TPR" evidence="3">
    <location>
        <begin position="103"/>
        <end position="136"/>
    </location>
</feature>
<dbReference type="EMBL" id="NPEF02000010">
    <property type="protein sequence ID" value="MDV6235762.1"/>
    <property type="molecule type" value="Genomic_DNA"/>
</dbReference>
<protein>
    <submittedName>
        <fullName evidence="4">Tetratricopeptide repeat protein</fullName>
    </submittedName>
</protein>
<dbReference type="SUPFAM" id="SSF48452">
    <property type="entry name" value="TPR-like"/>
    <property type="match status" value="1"/>
</dbReference>
<dbReference type="Gene3D" id="1.25.40.10">
    <property type="entry name" value="Tetratricopeptide repeat domain"/>
    <property type="match status" value="2"/>
</dbReference>
<sequence>MENRLLGWFLILGIAIFISGWFVAKPAPESDNSTEPSLVSDFVSFLKEMKTFIESSKSSSVSTVNREDTRKIFDHAYQAYETGNYSEAIESYSRYIDAVSGDPSAHYNRALAYYNSNRYEEALTDLDRAIELDPNNADYYFYKAYSHEYLDECSDAVEAFDEYLKHKEGDVLLYGRKARCENQEKNFEQGFEDAQKALTLDKNDTYALFEVAFAQYALERYSASAESYTKLLRIQPKNKIALHNRGLSFVKAKNTAAACRDFKKSAELGYEDAKSNLKEYCK</sequence>
<comment type="caution">
    <text evidence="4">The sequence shown here is derived from an EMBL/GenBank/DDBJ whole genome shotgun (WGS) entry which is preliminary data.</text>
</comment>
<dbReference type="InterPro" id="IPR050498">
    <property type="entry name" value="Ycf3"/>
</dbReference>
<evidence type="ECO:0000313" key="5">
    <source>
        <dbReference type="Proteomes" id="UP000232122"/>
    </source>
</evidence>
<dbReference type="SMART" id="SM00028">
    <property type="entry name" value="TPR"/>
    <property type="match status" value="5"/>
</dbReference>
<dbReference type="InterPro" id="IPR011990">
    <property type="entry name" value="TPR-like_helical_dom_sf"/>
</dbReference>
<reference evidence="4 5" key="1">
    <citation type="journal article" date="2018" name="Microb. Genom.">
        <title>Deciphering the unexplored Leptospira diversity from soils uncovers genomic evolution to virulence.</title>
        <authorList>
            <person name="Thibeaux R."/>
            <person name="Iraola G."/>
            <person name="Ferres I."/>
            <person name="Bierque E."/>
            <person name="Girault D."/>
            <person name="Soupe-Gilbert M.E."/>
            <person name="Picardeau M."/>
            <person name="Goarant C."/>
        </authorList>
    </citation>
    <scope>NUCLEOTIDE SEQUENCE [LARGE SCALE GENOMIC DNA]</scope>
    <source>
        <strain evidence="4 5">ATI7-C-A5</strain>
    </source>
</reference>
<keyword evidence="2 3" id="KW-0802">TPR repeat</keyword>
<evidence type="ECO:0000256" key="1">
    <source>
        <dbReference type="ARBA" id="ARBA00022737"/>
    </source>
</evidence>
<keyword evidence="5" id="KW-1185">Reference proteome</keyword>
<evidence type="ECO:0000256" key="3">
    <source>
        <dbReference type="PROSITE-ProRule" id="PRU00339"/>
    </source>
</evidence>
<dbReference type="Proteomes" id="UP000232122">
    <property type="component" value="Unassembled WGS sequence"/>
</dbReference>
<accession>A0AAE4TYX2</accession>
<dbReference type="InterPro" id="IPR019734">
    <property type="entry name" value="TPR_rpt"/>
</dbReference>
<feature type="repeat" description="TPR" evidence="3">
    <location>
        <begin position="205"/>
        <end position="238"/>
    </location>
</feature>
<evidence type="ECO:0000313" key="4">
    <source>
        <dbReference type="EMBL" id="MDV6235762.1"/>
    </source>
</evidence>